<dbReference type="Gene3D" id="3.30.565.10">
    <property type="entry name" value="Histidine kinase-like ATPase, C-terminal domain"/>
    <property type="match status" value="1"/>
</dbReference>
<dbReference type="InterPro" id="IPR004358">
    <property type="entry name" value="Sig_transdc_His_kin-like_C"/>
</dbReference>
<dbReference type="EMBL" id="LSFM01000025">
    <property type="protein sequence ID" value="OBY62006.1"/>
    <property type="molecule type" value="Genomic_DNA"/>
</dbReference>
<name>A0A1B8TQQ0_9FLAO</name>
<keyword evidence="7" id="KW-1185">Reference proteome</keyword>
<evidence type="ECO:0000259" key="5">
    <source>
        <dbReference type="PROSITE" id="PS50109"/>
    </source>
</evidence>
<dbReference type="Gene3D" id="1.10.287.130">
    <property type="match status" value="1"/>
</dbReference>
<dbReference type="GO" id="GO:0000155">
    <property type="term" value="F:phosphorelay sensor kinase activity"/>
    <property type="evidence" value="ECO:0007669"/>
    <property type="project" value="InterPro"/>
</dbReference>
<dbReference type="RefSeq" id="WP_065320361.1">
    <property type="nucleotide sequence ID" value="NZ_CP017477.1"/>
</dbReference>
<dbReference type="InterPro" id="IPR036097">
    <property type="entry name" value="HisK_dim/P_sf"/>
</dbReference>
<dbReference type="KEGG" id="pob:LPB03_14715"/>
<dbReference type="CDD" id="cd00075">
    <property type="entry name" value="HATPase"/>
    <property type="match status" value="1"/>
</dbReference>
<comment type="caution">
    <text evidence="6">The sequence shown here is derived from an EMBL/GenBank/DDBJ whole genome shotgun (WGS) entry which is preliminary data.</text>
</comment>
<keyword evidence="6" id="KW-0808">Transferase</keyword>
<dbReference type="InterPro" id="IPR036890">
    <property type="entry name" value="HATPase_C_sf"/>
</dbReference>
<dbReference type="SMART" id="SM00387">
    <property type="entry name" value="HATPase_c"/>
    <property type="match status" value="1"/>
</dbReference>
<keyword evidence="4" id="KW-0812">Transmembrane</keyword>
<dbReference type="Proteomes" id="UP000092584">
    <property type="component" value="Unassembled WGS sequence"/>
</dbReference>
<reference evidence="7" key="1">
    <citation type="submission" date="2016-02" db="EMBL/GenBank/DDBJ databases">
        <authorList>
            <person name="Shin S.-K."/>
            <person name="Yi H."/>
            <person name="Kim E."/>
        </authorList>
    </citation>
    <scope>NUCLEOTIDE SEQUENCE [LARGE SCALE GENOMIC DNA]</scope>
    <source>
        <strain evidence="7">LPB0003</strain>
    </source>
</reference>
<evidence type="ECO:0000256" key="4">
    <source>
        <dbReference type="SAM" id="Phobius"/>
    </source>
</evidence>
<dbReference type="CDD" id="cd00082">
    <property type="entry name" value="HisKA"/>
    <property type="match status" value="1"/>
</dbReference>
<proteinExistence type="predicted"/>
<sequence>MKNKKYTWIFYLIAVTIVATIGVQFYWNFKNYEENKQRVTNEIQLSLDNAVEEYYATLAKNNFITIVENQHEDTTSLKESSIGKILQKLKEKNPTKEKPKVTLNNIQITSDDNLSQEKIDSMMNETKKFVTEFNIQNDSLTDKKLKAITISSNFVDDKKGFNLKSDGTKTPVKYFKGKKAADSLKLLTNLKPIFISFLDDSIEYKKIDSLIDIQLKQKKIDIKTSFHHIKKDTVFHQTKDSLLDSETFVVKSKSTYVKNNQGFELVYNNPNFEALKRGFGGISLSLLLSLLIISSLFYLLKIINQQKELAIIKNDLISNITHEFKTPIATVSTAIEAIQNFNVLDDKERTKKYLAMSALQLKKLHQMVEKLLETATLDSEQLLLKKETIDVVEMTERLVNKHKMLANQKELVFSSNLKPIYLNIDVFHFENVISNLIDNAIKYGGNRIEININSILKSTEITIADNGNGIEKSQQEKIFDKFYRVPKGNTHDVKGFGIGLYYCKKIAEKHDGNITLNSDKKQTIFKITIPNE</sequence>
<dbReference type="PROSITE" id="PS50109">
    <property type="entry name" value="HIS_KIN"/>
    <property type="match status" value="1"/>
</dbReference>
<dbReference type="PANTHER" id="PTHR43547:SF2">
    <property type="entry name" value="HYBRID SIGNAL TRANSDUCTION HISTIDINE KINASE C"/>
    <property type="match status" value="1"/>
</dbReference>
<dbReference type="STRING" id="1774273.LPB03_14715"/>
<feature type="transmembrane region" description="Helical" evidence="4">
    <location>
        <begin position="7"/>
        <end position="27"/>
    </location>
</feature>
<accession>A0A1B8TQQ0</accession>
<comment type="catalytic activity">
    <reaction evidence="1">
        <text>ATP + protein L-histidine = ADP + protein N-phospho-L-histidine.</text>
        <dbReference type="EC" id="2.7.13.3"/>
    </reaction>
</comment>
<gene>
    <name evidence="6" type="ORF">LPB3_14590</name>
</gene>
<dbReference type="Pfam" id="PF02518">
    <property type="entry name" value="HATPase_c"/>
    <property type="match status" value="1"/>
</dbReference>
<keyword evidence="4" id="KW-1133">Transmembrane helix</keyword>
<dbReference type="SMART" id="SM00388">
    <property type="entry name" value="HisKA"/>
    <property type="match status" value="1"/>
</dbReference>
<dbReference type="InterPro" id="IPR003661">
    <property type="entry name" value="HisK_dim/P_dom"/>
</dbReference>
<dbReference type="PANTHER" id="PTHR43547">
    <property type="entry name" value="TWO-COMPONENT HISTIDINE KINASE"/>
    <property type="match status" value="1"/>
</dbReference>
<evidence type="ECO:0000313" key="6">
    <source>
        <dbReference type="EMBL" id="OBY62006.1"/>
    </source>
</evidence>
<dbReference type="AlphaFoldDB" id="A0A1B8TQQ0"/>
<evidence type="ECO:0000256" key="1">
    <source>
        <dbReference type="ARBA" id="ARBA00000085"/>
    </source>
</evidence>
<dbReference type="SUPFAM" id="SSF47384">
    <property type="entry name" value="Homodimeric domain of signal transducing histidine kinase"/>
    <property type="match status" value="1"/>
</dbReference>
<dbReference type="EC" id="2.7.13.3" evidence="2"/>
<evidence type="ECO:0000256" key="2">
    <source>
        <dbReference type="ARBA" id="ARBA00012438"/>
    </source>
</evidence>
<dbReference type="Pfam" id="PF00512">
    <property type="entry name" value="HisKA"/>
    <property type="match status" value="1"/>
</dbReference>
<keyword evidence="6" id="KW-0418">Kinase</keyword>
<feature type="domain" description="Histidine kinase" evidence="5">
    <location>
        <begin position="319"/>
        <end position="532"/>
    </location>
</feature>
<dbReference type="InterPro" id="IPR005467">
    <property type="entry name" value="His_kinase_dom"/>
</dbReference>
<keyword evidence="3" id="KW-0597">Phosphoprotein</keyword>
<dbReference type="SUPFAM" id="SSF55874">
    <property type="entry name" value="ATPase domain of HSP90 chaperone/DNA topoisomerase II/histidine kinase"/>
    <property type="match status" value="1"/>
</dbReference>
<dbReference type="InterPro" id="IPR003594">
    <property type="entry name" value="HATPase_dom"/>
</dbReference>
<evidence type="ECO:0000313" key="7">
    <source>
        <dbReference type="Proteomes" id="UP000092584"/>
    </source>
</evidence>
<feature type="transmembrane region" description="Helical" evidence="4">
    <location>
        <begin position="278"/>
        <end position="300"/>
    </location>
</feature>
<dbReference type="OrthoDB" id="1933776at2"/>
<evidence type="ECO:0000256" key="3">
    <source>
        <dbReference type="ARBA" id="ARBA00022553"/>
    </source>
</evidence>
<dbReference type="PRINTS" id="PR00344">
    <property type="entry name" value="BCTRLSENSOR"/>
</dbReference>
<organism evidence="6 7">
    <name type="scientific">Polaribacter vadi</name>
    <dbReference type="NCBI Taxonomy" id="1774273"/>
    <lineage>
        <taxon>Bacteria</taxon>
        <taxon>Pseudomonadati</taxon>
        <taxon>Bacteroidota</taxon>
        <taxon>Flavobacteriia</taxon>
        <taxon>Flavobacteriales</taxon>
        <taxon>Flavobacteriaceae</taxon>
    </lineage>
</organism>
<keyword evidence="4" id="KW-0472">Membrane</keyword>
<protein>
    <recommendedName>
        <fullName evidence="2">histidine kinase</fullName>
        <ecNumber evidence="2">2.7.13.3</ecNumber>
    </recommendedName>
</protein>